<dbReference type="InterPro" id="IPR052544">
    <property type="entry name" value="Bacteriocin_Proc_Enz"/>
</dbReference>
<evidence type="ECO:0000313" key="1">
    <source>
        <dbReference type="EMBL" id="AXM95230.1"/>
    </source>
</evidence>
<dbReference type="RefSeq" id="WP_081663455.1">
    <property type="nucleotide sequence ID" value="NZ_CP031146.1"/>
</dbReference>
<dbReference type="AlphaFoldDB" id="A0AAD0QV11"/>
<sequence length="263" mass="29662">MNISHDEYLKFTTPEVMDETLAFHAKGNYTIHKSIQHLSTLHHIPAKDLESLTGNELKLNTLTSSNTNKIPSLAPLPTAHPLHRSNSCERFKKRSLHFNMVQELLAPLLVKSTSTYKRGYPSGGALYPIEVFCINLNDTIEQWPTESDALHLLASSRTLEAHSPSINTTQLIAGITPQNIDIGSPALALIYFIYLPKALFKYRYRGYRLSLMEAGSMYMLTDLRCKELHLESRPWSGYTDHQITKSLNLNPALFLPVCIQLIG</sequence>
<organism evidence="1 2">
    <name type="scientific">Pseudomonas plecoglossicida</name>
    <dbReference type="NCBI Taxonomy" id="70775"/>
    <lineage>
        <taxon>Bacteria</taxon>
        <taxon>Pseudomonadati</taxon>
        <taxon>Pseudomonadota</taxon>
        <taxon>Gammaproteobacteria</taxon>
        <taxon>Pseudomonadales</taxon>
        <taxon>Pseudomonadaceae</taxon>
        <taxon>Pseudomonas</taxon>
    </lineage>
</organism>
<dbReference type="PANTHER" id="PTHR43745">
    <property type="entry name" value="NITROREDUCTASE MJ1384-RELATED"/>
    <property type="match status" value="1"/>
</dbReference>
<dbReference type="EMBL" id="CP031146">
    <property type="protein sequence ID" value="AXM95230.1"/>
    <property type="molecule type" value="Genomic_DNA"/>
</dbReference>
<protein>
    <submittedName>
        <fullName evidence="1">SagB/ThcOx family dehydrogenase</fullName>
    </submittedName>
</protein>
<reference evidence="1 2" key="1">
    <citation type="submission" date="2018-07" db="EMBL/GenBank/DDBJ databases">
        <title>Complete genome sequence of a Pseudomonas plecoglossicida strain pathogenic to the marine fish, Larimichthys crocea.</title>
        <authorList>
            <person name="Tao Z."/>
        </authorList>
    </citation>
    <scope>NUCLEOTIDE SEQUENCE [LARGE SCALE GENOMIC DNA]</scope>
    <source>
        <strain evidence="1 2">XSDHY-P</strain>
    </source>
</reference>
<dbReference type="Gene3D" id="3.40.109.10">
    <property type="entry name" value="NADH Oxidase"/>
    <property type="match status" value="1"/>
</dbReference>
<evidence type="ECO:0000313" key="2">
    <source>
        <dbReference type="Proteomes" id="UP000256503"/>
    </source>
</evidence>
<dbReference type="PANTHER" id="PTHR43745:SF2">
    <property type="entry name" value="NITROREDUCTASE MJ1384-RELATED"/>
    <property type="match status" value="1"/>
</dbReference>
<accession>A0AAD0QV11</accession>
<dbReference type="GO" id="GO:0016491">
    <property type="term" value="F:oxidoreductase activity"/>
    <property type="evidence" value="ECO:0007669"/>
    <property type="project" value="InterPro"/>
</dbReference>
<dbReference type="Proteomes" id="UP000256503">
    <property type="component" value="Chromosome"/>
</dbReference>
<dbReference type="GeneID" id="49612795"/>
<dbReference type="InterPro" id="IPR000415">
    <property type="entry name" value="Nitroreductase-like"/>
</dbReference>
<name>A0AAD0QV11_PSEDL</name>
<gene>
    <name evidence="1" type="ORF">DVB73_05130</name>
</gene>
<proteinExistence type="predicted"/>